<evidence type="ECO:0000313" key="2">
    <source>
        <dbReference type="EMBL" id="MFC4674726.1"/>
    </source>
</evidence>
<dbReference type="Proteomes" id="UP001596023">
    <property type="component" value="Unassembled WGS sequence"/>
</dbReference>
<dbReference type="InterPro" id="IPR027417">
    <property type="entry name" value="P-loop_NTPase"/>
</dbReference>
<sequence>MKQTLLVAMSNQKGGVGKSTVTILLAGYLHYVKGKNVAVVDCDTLQHSISHMRKRDMQTVGKTDEYKQLMMVQWEHIRKKAYAVVDSSPAGARDKIGELLEADPDLDIILVDLPGSLSSDGVFKTIINMDYVLTPIVADRIVMQSTMSFATAVLDYLKGKPGIPLKDFLFFWNKVDRRASTEVYDAYREIMERLNLKVMETVLPESRRFDKELSVKGKPFFRSTLFPPPPKLLKGSCIDDLAEELCKILNL</sequence>
<keyword evidence="3" id="KW-1185">Reference proteome</keyword>
<name>A0ABV9KXK0_9BACT</name>
<evidence type="ECO:0000259" key="1">
    <source>
        <dbReference type="Pfam" id="PF01656"/>
    </source>
</evidence>
<organism evidence="2 3">
    <name type="scientific">Dysgonomonas termitidis</name>
    <dbReference type="NCBI Taxonomy" id="1516126"/>
    <lineage>
        <taxon>Bacteria</taxon>
        <taxon>Pseudomonadati</taxon>
        <taxon>Bacteroidota</taxon>
        <taxon>Bacteroidia</taxon>
        <taxon>Bacteroidales</taxon>
        <taxon>Dysgonomonadaceae</taxon>
        <taxon>Dysgonomonas</taxon>
    </lineage>
</organism>
<dbReference type="SUPFAM" id="SSF52540">
    <property type="entry name" value="P-loop containing nucleoside triphosphate hydrolases"/>
    <property type="match status" value="1"/>
</dbReference>
<gene>
    <name evidence="2" type="ORF">ACFO6W_13565</name>
</gene>
<reference evidence="3" key="1">
    <citation type="journal article" date="2019" name="Int. J. Syst. Evol. Microbiol.">
        <title>The Global Catalogue of Microorganisms (GCM) 10K type strain sequencing project: providing services to taxonomists for standard genome sequencing and annotation.</title>
        <authorList>
            <consortium name="The Broad Institute Genomics Platform"/>
            <consortium name="The Broad Institute Genome Sequencing Center for Infectious Disease"/>
            <person name="Wu L."/>
            <person name="Ma J."/>
        </authorList>
    </citation>
    <scope>NUCLEOTIDE SEQUENCE [LARGE SCALE GENOMIC DNA]</scope>
    <source>
        <strain evidence="3">CCUG 66188</strain>
    </source>
</reference>
<proteinExistence type="predicted"/>
<comment type="caution">
    <text evidence="2">The sequence shown here is derived from an EMBL/GenBank/DDBJ whole genome shotgun (WGS) entry which is preliminary data.</text>
</comment>
<accession>A0ABV9KXK0</accession>
<dbReference type="EMBL" id="JBHSGN010000078">
    <property type="protein sequence ID" value="MFC4674726.1"/>
    <property type="molecule type" value="Genomic_DNA"/>
</dbReference>
<dbReference type="Pfam" id="PF01656">
    <property type="entry name" value="CbiA"/>
    <property type="match status" value="1"/>
</dbReference>
<dbReference type="RefSeq" id="WP_379997297.1">
    <property type="nucleotide sequence ID" value="NZ_JBHSGN010000078.1"/>
</dbReference>
<protein>
    <submittedName>
        <fullName evidence="2">ParA family protein</fullName>
    </submittedName>
</protein>
<dbReference type="PANTHER" id="PTHR13696">
    <property type="entry name" value="P-LOOP CONTAINING NUCLEOSIDE TRIPHOSPHATE HYDROLASE"/>
    <property type="match status" value="1"/>
</dbReference>
<dbReference type="CDD" id="cd02042">
    <property type="entry name" value="ParAB_family"/>
    <property type="match status" value="1"/>
</dbReference>
<evidence type="ECO:0000313" key="3">
    <source>
        <dbReference type="Proteomes" id="UP001596023"/>
    </source>
</evidence>
<dbReference type="Gene3D" id="3.40.50.300">
    <property type="entry name" value="P-loop containing nucleotide triphosphate hydrolases"/>
    <property type="match status" value="1"/>
</dbReference>
<dbReference type="InterPro" id="IPR050678">
    <property type="entry name" value="DNA_Partitioning_ATPase"/>
</dbReference>
<dbReference type="InterPro" id="IPR002586">
    <property type="entry name" value="CobQ/CobB/MinD/ParA_Nub-bd_dom"/>
</dbReference>
<dbReference type="PANTHER" id="PTHR13696:SF52">
    <property type="entry name" value="PARA FAMILY PROTEIN CT_582"/>
    <property type="match status" value="1"/>
</dbReference>
<feature type="domain" description="CobQ/CobB/MinD/ParA nucleotide binding" evidence="1">
    <location>
        <begin position="8"/>
        <end position="211"/>
    </location>
</feature>